<evidence type="ECO:0000313" key="7">
    <source>
        <dbReference type="EMBL" id="MBW7455502.1"/>
    </source>
</evidence>
<name>A0ABS7C3N6_9BACL</name>
<evidence type="ECO:0000313" key="8">
    <source>
        <dbReference type="Proteomes" id="UP001519887"/>
    </source>
</evidence>
<dbReference type="Pfam" id="PF09678">
    <property type="entry name" value="Caa3_CtaG"/>
    <property type="match status" value="1"/>
</dbReference>
<evidence type="ECO:0000256" key="5">
    <source>
        <dbReference type="ARBA" id="ARBA00023136"/>
    </source>
</evidence>
<feature type="transmembrane region" description="Helical" evidence="6">
    <location>
        <begin position="108"/>
        <end position="128"/>
    </location>
</feature>
<keyword evidence="5 6" id="KW-0472">Membrane</keyword>
<feature type="transmembrane region" description="Helical" evidence="6">
    <location>
        <begin position="140"/>
        <end position="163"/>
    </location>
</feature>
<organism evidence="7 8">
    <name type="scientific">Paenibacillus sepulcri</name>
    <dbReference type="NCBI Taxonomy" id="359917"/>
    <lineage>
        <taxon>Bacteria</taxon>
        <taxon>Bacillati</taxon>
        <taxon>Bacillota</taxon>
        <taxon>Bacilli</taxon>
        <taxon>Bacillales</taxon>
        <taxon>Paenibacillaceae</taxon>
        <taxon>Paenibacillus</taxon>
    </lineage>
</organism>
<feature type="transmembrane region" description="Helical" evidence="6">
    <location>
        <begin position="64"/>
        <end position="87"/>
    </location>
</feature>
<dbReference type="Proteomes" id="UP001519887">
    <property type="component" value="Unassembled WGS sequence"/>
</dbReference>
<feature type="transmembrane region" description="Helical" evidence="6">
    <location>
        <begin position="175"/>
        <end position="195"/>
    </location>
</feature>
<comment type="subcellular location">
    <subcellularLocation>
        <location evidence="1">Cell membrane</location>
        <topology evidence="1">Multi-pass membrane protein</topology>
    </subcellularLocation>
</comment>
<keyword evidence="8" id="KW-1185">Reference proteome</keyword>
<feature type="transmembrane region" description="Helical" evidence="6">
    <location>
        <begin position="215"/>
        <end position="234"/>
    </location>
</feature>
<feature type="transmembrane region" description="Helical" evidence="6">
    <location>
        <begin position="33"/>
        <end position="52"/>
    </location>
</feature>
<protein>
    <submittedName>
        <fullName evidence="7">Cytochrome c oxidase assembly protein</fullName>
    </submittedName>
</protein>
<keyword evidence="2" id="KW-1003">Cell membrane</keyword>
<evidence type="ECO:0000256" key="6">
    <source>
        <dbReference type="SAM" id="Phobius"/>
    </source>
</evidence>
<evidence type="ECO:0000256" key="3">
    <source>
        <dbReference type="ARBA" id="ARBA00022692"/>
    </source>
</evidence>
<dbReference type="InterPro" id="IPR019108">
    <property type="entry name" value="Caa3_assmbl_CtaG-rel"/>
</dbReference>
<comment type="caution">
    <text evidence="7">The sequence shown here is derived from an EMBL/GenBank/DDBJ whole genome shotgun (WGS) entry which is preliminary data.</text>
</comment>
<feature type="transmembrane region" description="Helical" evidence="6">
    <location>
        <begin position="6"/>
        <end position="21"/>
    </location>
</feature>
<evidence type="ECO:0000256" key="4">
    <source>
        <dbReference type="ARBA" id="ARBA00022989"/>
    </source>
</evidence>
<dbReference type="EMBL" id="JAHZIK010000376">
    <property type="protein sequence ID" value="MBW7455502.1"/>
    <property type="molecule type" value="Genomic_DNA"/>
</dbReference>
<evidence type="ECO:0000256" key="1">
    <source>
        <dbReference type="ARBA" id="ARBA00004651"/>
    </source>
</evidence>
<proteinExistence type="predicted"/>
<sequence length="242" mass="27392">MLVALIFFAITMLYIGAVVVSNRHYRKWPRYRIYCWCAGVWCAALAIIGPLADRGHTDFTAHMTGHLLLGMLAPLLTVLAAPAALVLRSLKISSARRFSRILKSRFMHFFMHPFTASLLDIGGLWVLYTTGLYEAMHKNMLINIAVHIHVFLAGYLFTASIIYMNPVSHRFSFKYRAAMLIMAFAGHSILSKIIYASPQEGVPIEQVKNGAQFMYFGGDAIELLMITIFCYQWYKGAVLRNQ</sequence>
<evidence type="ECO:0000256" key="2">
    <source>
        <dbReference type="ARBA" id="ARBA00022475"/>
    </source>
</evidence>
<gene>
    <name evidence="7" type="ORF">K0U00_15860</name>
</gene>
<accession>A0ABS7C3N6</accession>
<keyword evidence="4 6" id="KW-1133">Transmembrane helix</keyword>
<reference evidence="7 8" key="1">
    <citation type="submission" date="2021-07" db="EMBL/GenBank/DDBJ databases">
        <title>Paenibacillus radiodurans sp. nov., isolated from the southeastern edge of Tengger Desert.</title>
        <authorList>
            <person name="Zhang G."/>
        </authorList>
    </citation>
    <scope>NUCLEOTIDE SEQUENCE [LARGE SCALE GENOMIC DNA]</scope>
    <source>
        <strain evidence="7 8">CCM 7311</strain>
    </source>
</reference>
<keyword evidence="3 6" id="KW-0812">Transmembrane</keyword>